<accession>A0A930XXE2</accession>
<reference evidence="1" key="1">
    <citation type="submission" date="2020-10" db="EMBL/GenBank/DDBJ databases">
        <title>An improved Amphimedon queenslandica hologenome assembly reveals how three proteobacterial symbionts can extend the metabolic phenotypic of their marine sponge host.</title>
        <authorList>
            <person name="Degnan B."/>
            <person name="Degnan S."/>
            <person name="Xiang X."/>
        </authorList>
    </citation>
    <scope>NUCLEOTIDE SEQUENCE</scope>
    <source>
        <strain evidence="1">AqS2</strain>
    </source>
</reference>
<proteinExistence type="predicted"/>
<name>A0A930XXE2_9GAMM</name>
<dbReference type="EMBL" id="JADHEI010000058">
    <property type="protein sequence ID" value="MBF2735997.1"/>
    <property type="molecule type" value="Genomic_DNA"/>
</dbReference>
<comment type="caution">
    <text evidence="1">The sequence shown here is derived from an EMBL/GenBank/DDBJ whole genome shotgun (WGS) entry which is preliminary data.</text>
</comment>
<organism evidence="1 2">
    <name type="scientific">Candidatus Amphirhobacter heronislandensis</name>
    <dbReference type="NCBI Taxonomy" id="1732024"/>
    <lineage>
        <taxon>Bacteria</taxon>
        <taxon>Pseudomonadati</taxon>
        <taxon>Pseudomonadota</taxon>
        <taxon>Gammaproteobacteria</taxon>
        <taxon>Candidatus Tethybacterales</taxon>
        <taxon>Candidatus Tethybacteraceae</taxon>
        <taxon>Candidatus Amphirhobacter</taxon>
    </lineage>
</organism>
<dbReference type="Proteomes" id="UP000604381">
    <property type="component" value="Unassembled WGS sequence"/>
</dbReference>
<gene>
    <name evidence="1" type="ORF">ISN26_08060</name>
</gene>
<dbReference type="AlphaFoldDB" id="A0A930XXE2"/>
<keyword evidence="2" id="KW-1185">Reference proteome</keyword>
<evidence type="ECO:0000313" key="2">
    <source>
        <dbReference type="Proteomes" id="UP000604381"/>
    </source>
</evidence>
<protein>
    <submittedName>
        <fullName evidence="1">Uncharacterized protein</fullName>
    </submittedName>
</protein>
<sequence>MAISFASLGDPRNLQRHRIRFDTEADFKKALRINEEQGFVLFRNGGGNLIGQIVLVSPDKLIVEIDAAAQETRDQP</sequence>
<evidence type="ECO:0000313" key="1">
    <source>
        <dbReference type="EMBL" id="MBF2735997.1"/>
    </source>
</evidence>